<dbReference type="AlphaFoldDB" id="A0AAN7GXX4"/>
<evidence type="ECO:0000313" key="2">
    <source>
        <dbReference type="EMBL" id="KAK4746174.1"/>
    </source>
</evidence>
<organism evidence="2 3">
    <name type="scientific">Trapa incisa</name>
    <dbReference type="NCBI Taxonomy" id="236973"/>
    <lineage>
        <taxon>Eukaryota</taxon>
        <taxon>Viridiplantae</taxon>
        <taxon>Streptophyta</taxon>
        <taxon>Embryophyta</taxon>
        <taxon>Tracheophyta</taxon>
        <taxon>Spermatophyta</taxon>
        <taxon>Magnoliopsida</taxon>
        <taxon>eudicotyledons</taxon>
        <taxon>Gunneridae</taxon>
        <taxon>Pentapetalae</taxon>
        <taxon>rosids</taxon>
        <taxon>malvids</taxon>
        <taxon>Myrtales</taxon>
        <taxon>Lythraceae</taxon>
        <taxon>Trapa</taxon>
    </lineage>
</organism>
<gene>
    <name evidence="2" type="ORF">SAY87_012486</name>
</gene>
<protein>
    <submittedName>
        <fullName evidence="2">Uncharacterized protein</fullName>
    </submittedName>
</protein>
<comment type="caution">
    <text evidence="2">The sequence shown here is derived from an EMBL/GenBank/DDBJ whole genome shotgun (WGS) entry which is preliminary data.</text>
</comment>
<dbReference type="EMBL" id="JAXIOK010000021">
    <property type="protein sequence ID" value="KAK4746174.1"/>
    <property type="molecule type" value="Genomic_DNA"/>
</dbReference>
<dbReference type="Proteomes" id="UP001345219">
    <property type="component" value="Chromosome 10"/>
</dbReference>
<evidence type="ECO:0000256" key="1">
    <source>
        <dbReference type="SAM" id="MobiDB-lite"/>
    </source>
</evidence>
<accession>A0AAN7GXX4</accession>
<dbReference type="PANTHER" id="PTHR38223">
    <property type="match status" value="1"/>
</dbReference>
<feature type="region of interest" description="Disordered" evidence="1">
    <location>
        <begin position="22"/>
        <end position="71"/>
    </location>
</feature>
<evidence type="ECO:0000313" key="3">
    <source>
        <dbReference type="Proteomes" id="UP001345219"/>
    </source>
</evidence>
<keyword evidence="3" id="KW-1185">Reference proteome</keyword>
<name>A0AAN7GXX4_9MYRT</name>
<dbReference type="PANTHER" id="PTHR38223:SF4">
    <property type="match status" value="1"/>
</dbReference>
<sequence length="127" mass="13402">MAGLQYYFFPTDFLYPRPAQASTINNNAAGGDDSAGPDLAHVESAKAPCAGAEDDHAKEGSALRNKGSSLGRRALVLPPPARLPQQEEHSFIALAVEPAKNCRLCTGCKLVKVPLCTFSSSLSSDLN</sequence>
<reference evidence="2 3" key="1">
    <citation type="journal article" date="2023" name="Hortic Res">
        <title>Pangenome of water caltrop reveals structural variations and asymmetric subgenome divergence after allopolyploidization.</title>
        <authorList>
            <person name="Zhang X."/>
            <person name="Chen Y."/>
            <person name="Wang L."/>
            <person name="Yuan Y."/>
            <person name="Fang M."/>
            <person name="Shi L."/>
            <person name="Lu R."/>
            <person name="Comes H.P."/>
            <person name="Ma Y."/>
            <person name="Chen Y."/>
            <person name="Huang G."/>
            <person name="Zhou Y."/>
            <person name="Zheng Z."/>
            <person name="Qiu Y."/>
        </authorList>
    </citation>
    <scope>NUCLEOTIDE SEQUENCE [LARGE SCALE GENOMIC DNA]</scope>
    <source>
        <tissue evidence="2">Roots</tissue>
    </source>
</reference>
<proteinExistence type="predicted"/>